<dbReference type="Proteomes" id="UP000075531">
    <property type="component" value="Unassembled WGS sequence"/>
</dbReference>
<dbReference type="InterPro" id="IPR036847">
    <property type="entry name" value="RimP_C_sf"/>
</dbReference>
<dbReference type="RefSeq" id="WP_066821163.1">
    <property type="nucleotide sequence ID" value="NZ_LTBA01000001.1"/>
</dbReference>
<dbReference type="AlphaFoldDB" id="A0A151B7B6"/>
<feature type="domain" description="Ribosome maturation factor RimP N-terminal" evidence="4">
    <location>
        <begin position="10"/>
        <end position="82"/>
    </location>
</feature>
<evidence type="ECO:0000313" key="6">
    <source>
        <dbReference type="EMBL" id="KYH35796.1"/>
    </source>
</evidence>
<dbReference type="NCBIfam" id="NF000934">
    <property type="entry name" value="PRK00092.3-1"/>
    <property type="match status" value="1"/>
</dbReference>
<dbReference type="InterPro" id="IPR003728">
    <property type="entry name" value="Ribosome_maturation_RimP"/>
</dbReference>
<keyword evidence="7" id="KW-1185">Reference proteome</keyword>
<name>A0A151B7B6_9CLOT</name>
<dbReference type="GO" id="GO:0000028">
    <property type="term" value="P:ribosomal small subunit assembly"/>
    <property type="evidence" value="ECO:0007669"/>
    <property type="project" value="TreeGrafter"/>
</dbReference>
<comment type="function">
    <text evidence="3">Required for maturation of 30S ribosomal subunits.</text>
</comment>
<evidence type="ECO:0000259" key="5">
    <source>
        <dbReference type="Pfam" id="PF17384"/>
    </source>
</evidence>
<sequence length="150" mass="17359">MNNIDKITELIKSVVNENGYELYHVEMVKEDGDNYLRVYIDNQEGISLDDCVKVSKQVSNLLDEEDPITFSYYLEVSSPGIERELYNNKHLEKYMGYDVNIKLNKLLNGKKKYEGILIGFSDDTVRINFEGNDMDVPRTKISSINLKGEY</sequence>
<dbReference type="OrthoDB" id="9805006at2"/>
<protein>
    <recommendedName>
        <fullName evidence="3">Ribosome maturation factor RimP</fullName>
    </recommendedName>
</protein>
<keyword evidence="2 3" id="KW-0690">Ribosome biogenesis</keyword>
<dbReference type="CDD" id="cd01734">
    <property type="entry name" value="YlxS_C"/>
    <property type="match status" value="1"/>
</dbReference>
<dbReference type="STRING" id="1121338.CLTEP_01890"/>
<evidence type="ECO:0000256" key="1">
    <source>
        <dbReference type="ARBA" id="ARBA00022490"/>
    </source>
</evidence>
<dbReference type="PANTHER" id="PTHR33867">
    <property type="entry name" value="RIBOSOME MATURATION FACTOR RIMP"/>
    <property type="match status" value="1"/>
</dbReference>
<comment type="subcellular location">
    <subcellularLocation>
        <location evidence="3">Cytoplasm</location>
    </subcellularLocation>
</comment>
<evidence type="ECO:0000259" key="4">
    <source>
        <dbReference type="Pfam" id="PF02576"/>
    </source>
</evidence>
<gene>
    <name evidence="3 6" type="primary">rimP</name>
    <name evidence="6" type="ORF">CLTEP_01890</name>
</gene>
<keyword evidence="1 3" id="KW-0963">Cytoplasm</keyword>
<dbReference type="InterPro" id="IPR028998">
    <property type="entry name" value="RimP_C"/>
</dbReference>
<dbReference type="InterPro" id="IPR028989">
    <property type="entry name" value="RimP_N"/>
</dbReference>
<dbReference type="GO" id="GO:0005829">
    <property type="term" value="C:cytosol"/>
    <property type="evidence" value="ECO:0007669"/>
    <property type="project" value="TreeGrafter"/>
</dbReference>
<dbReference type="Pfam" id="PF02576">
    <property type="entry name" value="RimP_N"/>
    <property type="match status" value="1"/>
</dbReference>
<dbReference type="EMBL" id="LTBA01000001">
    <property type="protein sequence ID" value="KYH35796.1"/>
    <property type="molecule type" value="Genomic_DNA"/>
</dbReference>
<evidence type="ECO:0000313" key="7">
    <source>
        <dbReference type="Proteomes" id="UP000075531"/>
    </source>
</evidence>
<dbReference type="SUPFAM" id="SSF74942">
    <property type="entry name" value="YhbC-like, C-terminal domain"/>
    <property type="match status" value="1"/>
</dbReference>
<evidence type="ECO:0000256" key="3">
    <source>
        <dbReference type="HAMAP-Rule" id="MF_01077"/>
    </source>
</evidence>
<evidence type="ECO:0000256" key="2">
    <source>
        <dbReference type="ARBA" id="ARBA00022517"/>
    </source>
</evidence>
<dbReference type="Pfam" id="PF17384">
    <property type="entry name" value="DUF150_C"/>
    <property type="match status" value="1"/>
</dbReference>
<dbReference type="PANTHER" id="PTHR33867:SF1">
    <property type="entry name" value="RIBOSOME MATURATION FACTOR RIMP"/>
    <property type="match status" value="1"/>
</dbReference>
<dbReference type="PATRIC" id="fig|1121338.3.peg.191"/>
<dbReference type="Gene3D" id="2.30.30.180">
    <property type="entry name" value="Ribosome maturation factor RimP, C-terminal domain"/>
    <property type="match status" value="1"/>
</dbReference>
<dbReference type="InterPro" id="IPR035956">
    <property type="entry name" value="RimP_N_sf"/>
</dbReference>
<organism evidence="6 7">
    <name type="scientific">Clostridium tepidiprofundi DSM 19306</name>
    <dbReference type="NCBI Taxonomy" id="1121338"/>
    <lineage>
        <taxon>Bacteria</taxon>
        <taxon>Bacillati</taxon>
        <taxon>Bacillota</taxon>
        <taxon>Clostridia</taxon>
        <taxon>Eubacteriales</taxon>
        <taxon>Clostridiaceae</taxon>
        <taxon>Clostridium</taxon>
    </lineage>
</organism>
<dbReference type="GO" id="GO:0006412">
    <property type="term" value="P:translation"/>
    <property type="evidence" value="ECO:0007669"/>
    <property type="project" value="TreeGrafter"/>
</dbReference>
<dbReference type="HAMAP" id="MF_01077">
    <property type="entry name" value="RimP"/>
    <property type="match status" value="1"/>
</dbReference>
<feature type="domain" description="Ribosome maturation factor RimP C-terminal" evidence="5">
    <location>
        <begin position="87"/>
        <end position="149"/>
    </location>
</feature>
<dbReference type="Gene3D" id="3.30.300.70">
    <property type="entry name" value="RimP-like superfamily, N-terminal"/>
    <property type="match status" value="1"/>
</dbReference>
<proteinExistence type="inferred from homology"/>
<comment type="similarity">
    <text evidence="3">Belongs to the RimP family.</text>
</comment>
<comment type="caution">
    <text evidence="6">The sequence shown here is derived from an EMBL/GenBank/DDBJ whole genome shotgun (WGS) entry which is preliminary data.</text>
</comment>
<dbReference type="SUPFAM" id="SSF75420">
    <property type="entry name" value="YhbC-like, N-terminal domain"/>
    <property type="match status" value="1"/>
</dbReference>
<reference evidence="6 7" key="1">
    <citation type="submission" date="2016-02" db="EMBL/GenBank/DDBJ databases">
        <title>Genome sequence of Clostridium tepidiprofundi DSM 19306.</title>
        <authorList>
            <person name="Poehlein A."/>
            <person name="Daniel R."/>
        </authorList>
    </citation>
    <scope>NUCLEOTIDE SEQUENCE [LARGE SCALE GENOMIC DNA]</scope>
    <source>
        <strain evidence="6 7">DSM 19306</strain>
    </source>
</reference>
<accession>A0A151B7B6</accession>
<dbReference type="FunFam" id="3.30.300.70:FF:000001">
    <property type="entry name" value="Ribosome maturation factor RimP"/>
    <property type="match status" value="1"/>
</dbReference>